<dbReference type="Pfam" id="PF13344">
    <property type="entry name" value="Hydrolase_6"/>
    <property type="match status" value="1"/>
</dbReference>
<feature type="active site" description="Proton donor" evidence="6">
    <location>
        <position position="12"/>
    </location>
</feature>
<feature type="binding site" evidence="8">
    <location>
        <position position="210"/>
    </location>
    <ligand>
        <name>Mg(2+)</name>
        <dbReference type="ChEBI" id="CHEBI:18420"/>
    </ligand>
</feature>
<evidence type="ECO:0000256" key="8">
    <source>
        <dbReference type="PIRSR" id="PIRSR000915-3"/>
    </source>
</evidence>
<comment type="cofactor">
    <cofactor evidence="8">
        <name>Mg(2+)</name>
        <dbReference type="ChEBI" id="CHEBI:18420"/>
    </cofactor>
    <text evidence="8">Divalent metal ions. Mg(2+) is the most effective.</text>
</comment>
<dbReference type="RefSeq" id="WP_056937935.1">
    <property type="nucleotide sequence ID" value="NZ_AZFN01000029.1"/>
</dbReference>
<dbReference type="CDD" id="cd07530">
    <property type="entry name" value="HAD_Pase_UmpH-like"/>
    <property type="match status" value="1"/>
</dbReference>
<dbReference type="EMBL" id="AZFN01000029">
    <property type="protein sequence ID" value="KRM00683.1"/>
    <property type="molecule type" value="Genomic_DNA"/>
</dbReference>
<dbReference type="GO" id="GO:0046872">
    <property type="term" value="F:metal ion binding"/>
    <property type="evidence" value="ECO:0007669"/>
    <property type="project" value="UniProtKB-KW"/>
</dbReference>
<dbReference type="NCBIfam" id="TIGR01457">
    <property type="entry name" value="HAD-SF-IIA-hyp2"/>
    <property type="match status" value="1"/>
</dbReference>
<dbReference type="FunFam" id="3.40.50.1000:FF:000053">
    <property type="entry name" value="TIGR01457 family HAD hydrolase"/>
    <property type="match status" value="1"/>
</dbReference>
<dbReference type="InterPro" id="IPR023214">
    <property type="entry name" value="HAD_sf"/>
</dbReference>
<dbReference type="InterPro" id="IPR006354">
    <property type="entry name" value="HAD-SF_hydro_IIA_hyp1"/>
</dbReference>
<dbReference type="InterPro" id="IPR036412">
    <property type="entry name" value="HAD-like_sf"/>
</dbReference>
<dbReference type="Pfam" id="PF13242">
    <property type="entry name" value="Hydrolase_like"/>
    <property type="match status" value="1"/>
</dbReference>
<dbReference type="PIRSF" id="PIRSF000915">
    <property type="entry name" value="PGP-type_phosphatase"/>
    <property type="match status" value="1"/>
</dbReference>
<evidence type="ECO:0000313" key="9">
    <source>
        <dbReference type="EMBL" id="KRM00683.1"/>
    </source>
</evidence>
<feature type="binding site" evidence="8">
    <location>
        <position position="10"/>
    </location>
    <ligand>
        <name>Mg(2+)</name>
        <dbReference type="ChEBI" id="CHEBI:18420"/>
    </ligand>
</feature>
<keyword evidence="2 5" id="KW-0479">Metal-binding</keyword>
<evidence type="ECO:0000256" key="1">
    <source>
        <dbReference type="ARBA" id="ARBA00006696"/>
    </source>
</evidence>
<dbReference type="GO" id="GO:0005737">
    <property type="term" value="C:cytoplasm"/>
    <property type="evidence" value="ECO:0007669"/>
    <property type="project" value="TreeGrafter"/>
</dbReference>
<accession>A0A0R1V9L8</accession>
<feature type="active site" description="Nucleophile" evidence="6">
    <location>
        <position position="10"/>
    </location>
</feature>
<dbReference type="SFLD" id="SFLDS00003">
    <property type="entry name" value="Haloacid_Dehalogenase"/>
    <property type="match status" value="1"/>
</dbReference>
<dbReference type="InterPro" id="IPR006357">
    <property type="entry name" value="HAD-SF_hydro_IIA"/>
</dbReference>
<reference evidence="9 10" key="1">
    <citation type="journal article" date="2015" name="Genome Announc.">
        <title>Expanding the biotechnology potential of lactobacilli through comparative genomics of 213 strains and associated genera.</title>
        <authorList>
            <person name="Sun Z."/>
            <person name="Harris H.M."/>
            <person name="McCann A."/>
            <person name="Guo C."/>
            <person name="Argimon S."/>
            <person name="Zhang W."/>
            <person name="Yang X."/>
            <person name="Jeffery I.B."/>
            <person name="Cooney J.C."/>
            <person name="Kagawa T.F."/>
            <person name="Liu W."/>
            <person name="Song Y."/>
            <person name="Salvetti E."/>
            <person name="Wrobel A."/>
            <person name="Rasinkangas P."/>
            <person name="Parkhill J."/>
            <person name="Rea M.C."/>
            <person name="O'Sullivan O."/>
            <person name="Ritari J."/>
            <person name="Douillard F.P."/>
            <person name="Paul Ross R."/>
            <person name="Yang R."/>
            <person name="Briner A.E."/>
            <person name="Felis G.E."/>
            <person name="de Vos W.M."/>
            <person name="Barrangou R."/>
            <person name="Klaenhammer T.R."/>
            <person name="Caufield P.W."/>
            <person name="Cui Y."/>
            <person name="Zhang H."/>
            <person name="O'Toole P.W."/>
        </authorList>
    </citation>
    <scope>NUCLEOTIDE SEQUENCE [LARGE SCALE GENOMIC DNA]</scope>
    <source>
        <strain evidence="9 10">DSM 16045</strain>
    </source>
</reference>
<dbReference type="Proteomes" id="UP000051739">
    <property type="component" value="Unassembled WGS sequence"/>
</dbReference>
<dbReference type="GO" id="GO:0016791">
    <property type="term" value="F:phosphatase activity"/>
    <property type="evidence" value="ECO:0007669"/>
    <property type="project" value="TreeGrafter"/>
</dbReference>
<dbReference type="AlphaFoldDB" id="A0A0R1V9L8"/>
<dbReference type="NCBIfam" id="TIGR01460">
    <property type="entry name" value="HAD-SF-IIA"/>
    <property type="match status" value="1"/>
</dbReference>
<dbReference type="PATRIC" id="fig|1423749.3.peg.1075"/>
<dbReference type="PANTHER" id="PTHR19288:SF46">
    <property type="entry name" value="HALOACID DEHALOGENASE-LIKE HYDROLASE DOMAIN-CONTAINING PROTEIN 2"/>
    <property type="match status" value="1"/>
</dbReference>
<evidence type="ECO:0000313" key="10">
    <source>
        <dbReference type="Proteomes" id="UP000051739"/>
    </source>
</evidence>
<dbReference type="EC" id="3.1.3.-" evidence="5"/>
<feature type="binding site" evidence="7">
    <location>
        <position position="185"/>
    </location>
    <ligand>
        <name>substrate</name>
    </ligand>
</feature>
<comment type="function">
    <text evidence="5">Catalyzes the dephosphorylation of 2-6 carbon acid sugars in vitro.</text>
</comment>
<dbReference type="SFLD" id="SFLDG01139">
    <property type="entry name" value="C2.A:_Pyridoxal_Phosphate_Phos"/>
    <property type="match status" value="1"/>
</dbReference>
<keyword evidence="10" id="KW-1185">Reference proteome</keyword>
<keyword evidence="4 5" id="KW-0460">Magnesium</keyword>
<comment type="caution">
    <text evidence="9">The sequence shown here is derived from an EMBL/GenBank/DDBJ whole genome shotgun (WGS) entry which is preliminary data.</text>
</comment>
<sequence length="261" mass="29050">MKHYDTYFIDLDGTIYQGKNRIPAAAAFIQRLKDHGKRILYLTNNSTRTPEEVAQVLTKDHQIPTDPKDVYTSALATADYVKSIASTGQERVNVIGEWGLQKALLDRGFYLTTYQPDFVVVGMDMNATYEDFATAVLNIQRGAKFIGTNPDTNLPNERGMLPGAGSLVALVHYATQAVEPIVVGKPHALIMEMALQYTGKQVDQVLMVGDNFHTDIQAGQAVEMDTLLVYTGVSKRSEVAKESRQPTYQIDSLDEWDEENI</sequence>
<protein>
    <recommendedName>
        <fullName evidence="5">Acid sugar phosphatase</fullName>
        <ecNumber evidence="5">3.1.3.-</ecNumber>
    </recommendedName>
</protein>
<feature type="binding site" evidence="8">
    <location>
        <position position="12"/>
    </location>
    <ligand>
        <name>Mg(2+)</name>
        <dbReference type="ChEBI" id="CHEBI:18420"/>
    </ligand>
</feature>
<dbReference type="PANTHER" id="PTHR19288">
    <property type="entry name" value="4-NITROPHENYLPHOSPHATASE-RELATED"/>
    <property type="match status" value="1"/>
</dbReference>
<organism evidence="9 10">
    <name type="scientific">Limosilactobacillus gastricus DSM 16045</name>
    <dbReference type="NCBI Taxonomy" id="1423749"/>
    <lineage>
        <taxon>Bacteria</taxon>
        <taxon>Bacillati</taxon>
        <taxon>Bacillota</taxon>
        <taxon>Bacilli</taxon>
        <taxon>Lactobacillales</taxon>
        <taxon>Lactobacillaceae</taxon>
        <taxon>Limosilactobacillus</taxon>
    </lineage>
</organism>
<evidence type="ECO:0000256" key="2">
    <source>
        <dbReference type="ARBA" id="ARBA00022723"/>
    </source>
</evidence>
<evidence type="ECO:0000256" key="3">
    <source>
        <dbReference type="ARBA" id="ARBA00022801"/>
    </source>
</evidence>
<evidence type="ECO:0000256" key="6">
    <source>
        <dbReference type="PIRSR" id="PIRSR000915-1"/>
    </source>
</evidence>
<comment type="similarity">
    <text evidence="1 5">Belongs to the HAD-like hydrolase superfamily. NagD family.</text>
</comment>
<proteinExistence type="inferred from homology"/>
<dbReference type="SUPFAM" id="SSF56784">
    <property type="entry name" value="HAD-like"/>
    <property type="match status" value="1"/>
</dbReference>
<evidence type="ECO:0000256" key="4">
    <source>
        <dbReference type="ARBA" id="ARBA00022842"/>
    </source>
</evidence>
<name>A0A0R1V9L8_9LACO</name>
<evidence type="ECO:0000256" key="7">
    <source>
        <dbReference type="PIRSR" id="PIRSR000915-2"/>
    </source>
</evidence>
<keyword evidence="3" id="KW-0378">Hydrolase</keyword>
<dbReference type="Gene3D" id="3.40.50.1000">
    <property type="entry name" value="HAD superfamily/HAD-like"/>
    <property type="match status" value="2"/>
</dbReference>
<gene>
    <name evidence="9" type="ORF">FC60_GL001053</name>
</gene>
<evidence type="ECO:0000256" key="5">
    <source>
        <dbReference type="PIRNR" id="PIRNR000915"/>
    </source>
</evidence>